<dbReference type="SUPFAM" id="SSF52047">
    <property type="entry name" value="RNI-like"/>
    <property type="match status" value="1"/>
</dbReference>
<dbReference type="OrthoDB" id="2840257at2759"/>
<evidence type="ECO:0008006" key="4">
    <source>
        <dbReference type="Google" id="ProtNLM"/>
    </source>
</evidence>
<gene>
    <name evidence="2" type="ORF">MSAN_01183500</name>
</gene>
<evidence type="ECO:0000313" key="3">
    <source>
        <dbReference type="Proteomes" id="UP000623467"/>
    </source>
</evidence>
<proteinExistence type="predicted"/>
<feature type="coiled-coil region" evidence="1">
    <location>
        <begin position="10"/>
        <end position="37"/>
    </location>
</feature>
<comment type="caution">
    <text evidence="2">The sequence shown here is derived from an EMBL/GenBank/DDBJ whole genome shotgun (WGS) entry which is preliminary data.</text>
</comment>
<keyword evidence="1" id="KW-0175">Coiled coil</keyword>
<name>A0A8H6YHZ3_9AGAR</name>
<sequence>MSVQELRARILKFDSEIERQMELLKTLEQDKSIVQSQLNAVLDPVARLPLEISSEIFLQFFVLCETRPVPTVLLNICRAWAVIAKSTAALWTAVHIDFPCGDDLAQVLPIWFQRAQNYPLSITISLRGRFSSWNHHVSSVIWKHGEKFKHLEILHDDDFADTELDETVDLFGESDEDTNWLSLPLLETLTIRCQHRQRMYFASQIFELIRQAPNIVELSFGKIALDFDGDSDADSDEKLLAPTLRRLVFEDDYTDDSFLNFVSLPALNALCLPVYYVTGENLLAFLERSGAPLRDLALGGYHPHSSVPLHECLRGIPTLTRFRMSEANPRAVTDLFVALADSPSMLPNLCNLTIRTMGDSASDIPDSSWRALVRALSTRRMQSRIVGVAVSPPEDVLASFRELAVDGADIYVGTEECNFVVAQ</sequence>
<evidence type="ECO:0000256" key="1">
    <source>
        <dbReference type="SAM" id="Coils"/>
    </source>
</evidence>
<keyword evidence="3" id="KW-1185">Reference proteome</keyword>
<dbReference type="AlphaFoldDB" id="A0A8H6YHZ3"/>
<organism evidence="2 3">
    <name type="scientific">Mycena sanguinolenta</name>
    <dbReference type="NCBI Taxonomy" id="230812"/>
    <lineage>
        <taxon>Eukaryota</taxon>
        <taxon>Fungi</taxon>
        <taxon>Dikarya</taxon>
        <taxon>Basidiomycota</taxon>
        <taxon>Agaricomycotina</taxon>
        <taxon>Agaricomycetes</taxon>
        <taxon>Agaricomycetidae</taxon>
        <taxon>Agaricales</taxon>
        <taxon>Marasmiineae</taxon>
        <taxon>Mycenaceae</taxon>
        <taxon>Mycena</taxon>
    </lineage>
</organism>
<dbReference type="Proteomes" id="UP000623467">
    <property type="component" value="Unassembled WGS sequence"/>
</dbReference>
<protein>
    <recommendedName>
        <fullName evidence="4">F-box domain-containing protein</fullName>
    </recommendedName>
</protein>
<accession>A0A8H6YHZ3</accession>
<evidence type="ECO:0000313" key="2">
    <source>
        <dbReference type="EMBL" id="KAF7361500.1"/>
    </source>
</evidence>
<dbReference type="InterPro" id="IPR032675">
    <property type="entry name" value="LRR_dom_sf"/>
</dbReference>
<reference evidence="2" key="1">
    <citation type="submission" date="2020-05" db="EMBL/GenBank/DDBJ databases">
        <title>Mycena genomes resolve the evolution of fungal bioluminescence.</title>
        <authorList>
            <person name="Tsai I.J."/>
        </authorList>
    </citation>
    <scope>NUCLEOTIDE SEQUENCE</scope>
    <source>
        <strain evidence="2">160909Yilan</strain>
    </source>
</reference>
<dbReference type="EMBL" id="JACAZH010000008">
    <property type="protein sequence ID" value="KAF7361500.1"/>
    <property type="molecule type" value="Genomic_DNA"/>
</dbReference>
<dbReference type="Gene3D" id="3.80.10.10">
    <property type="entry name" value="Ribonuclease Inhibitor"/>
    <property type="match status" value="1"/>
</dbReference>